<feature type="transmembrane region" description="Helical" evidence="1">
    <location>
        <begin position="60"/>
        <end position="82"/>
    </location>
</feature>
<keyword evidence="1" id="KW-1133">Transmembrane helix</keyword>
<dbReference type="InterPro" id="IPR011933">
    <property type="entry name" value="Double_TM_dom"/>
</dbReference>
<keyword evidence="1" id="KW-0472">Membrane</keyword>
<dbReference type="Proteomes" id="UP000076066">
    <property type="component" value="Chromosome"/>
</dbReference>
<dbReference type="RefSeq" id="WP_066134412.1">
    <property type="nucleotide sequence ID" value="NZ_CP014525.1"/>
</dbReference>
<dbReference type="OrthoDB" id="9773014at2"/>
<feature type="domain" description="DUF4159" evidence="3">
    <location>
        <begin position="693"/>
        <end position="889"/>
    </location>
</feature>
<feature type="transmembrane region" description="Helical" evidence="1">
    <location>
        <begin position="7"/>
        <end position="27"/>
    </location>
</feature>
<dbReference type="EMBL" id="CP014525">
    <property type="protein sequence ID" value="AMW34706.1"/>
    <property type="molecule type" value="Genomic_DNA"/>
</dbReference>
<organism evidence="4 5">
    <name type="scientific">Haematospirillum jordaniae</name>
    <dbReference type="NCBI Taxonomy" id="1549855"/>
    <lineage>
        <taxon>Bacteria</taxon>
        <taxon>Pseudomonadati</taxon>
        <taxon>Pseudomonadota</taxon>
        <taxon>Alphaproteobacteria</taxon>
        <taxon>Rhodospirillales</taxon>
        <taxon>Novispirillaceae</taxon>
        <taxon>Haematospirillum</taxon>
    </lineage>
</organism>
<dbReference type="NCBIfam" id="TIGR02226">
    <property type="entry name" value="two_anch"/>
    <property type="match status" value="1"/>
</dbReference>
<keyword evidence="5" id="KW-1185">Reference proteome</keyword>
<reference evidence="4 5" key="1">
    <citation type="submission" date="2016-02" db="EMBL/GenBank/DDBJ databases">
        <title>Complete Genome of H5569, the type strain of the newly described species Haematospirillium jordaniae.</title>
        <authorList>
            <person name="Nicholson A.C."/>
            <person name="Humrighouse B.W."/>
            <person name="Loparov V."/>
            <person name="McQuiston J.R."/>
        </authorList>
    </citation>
    <scope>NUCLEOTIDE SEQUENCE [LARGE SCALE GENOMIC DNA]</scope>
    <source>
        <strain evidence="4 5">H5569</strain>
    </source>
</reference>
<dbReference type="KEGG" id="hjo:AY555_05390"/>
<dbReference type="InterPro" id="IPR024163">
    <property type="entry name" value="Aerotolerance_reg_N"/>
</dbReference>
<keyword evidence="1" id="KW-0812">Transmembrane</keyword>
<dbReference type="PANTHER" id="PTHR37464">
    <property type="entry name" value="BLL2463 PROTEIN"/>
    <property type="match status" value="1"/>
</dbReference>
<feature type="domain" description="Aerotolerance regulator N-terminal" evidence="2">
    <location>
        <begin position="7"/>
        <end position="80"/>
    </location>
</feature>
<evidence type="ECO:0000259" key="3">
    <source>
        <dbReference type="Pfam" id="PF13709"/>
    </source>
</evidence>
<dbReference type="STRING" id="1549855.AY555_05390"/>
<accession>A0A143DDF8</accession>
<dbReference type="Pfam" id="PF13709">
    <property type="entry name" value="DUF4159"/>
    <property type="match status" value="1"/>
</dbReference>
<dbReference type="PANTHER" id="PTHR37464:SF1">
    <property type="entry name" value="BLL2463 PROTEIN"/>
    <property type="match status" value="1"/>
</dbReference>
<dbReference type="InterPro" id="IPR025297">
    <property type="entry name" value="DUF4159"/>
</dbReference>
<sequence>MLTGTLSILNPWILTGLVILPAVWWLLRITPPPERHMTFPPLRLLADMYPSTITPACTPLWILLLRVLILALVLAGLAGPVMDARLPAESRRPLLVVVDTGWAAAAGWQDRTRALNTVLDDAASLSRPVQVVATTLRPGESYPAASPRGSAADARAWLRRMAPAPHHPDYAAFAAWLNRPGTVPDAVETLWLSDGLEHPEQDEAAMLLQQRGPVTVLLAPPTRTAVLLRPPERTATGIELTARRPDDGQLPPRTLVARGLDRNGTVRVSQPLTLPAGTTEATITLDLEPDLIPLVTRLDITDPGGIPLGAGAVQLTDDRWQRLPAGVVTRGDNSLPLLSGSWYAERALAGSLSVYTGSVTTLLARRLSTVVIPGGTIPDSEVEPLSQWVDQGGVLIRFADTALAERGDTALLPVSLRTGGRFMGKGLSWQEPLPLAPFDSTSPLSGLTVPDGITVSTQLMAHPGPETESRTWARLRDGTPLITGLRSGAGWIVLIHTSANTDWTTLPLSGLFPALLDRLAGLGAGTAEAAARDAPLPPWQVLDGYGQPVTPGAGVKPLPAAAETPETRITVGPEHPPGWYGIPGNRQALSLATRTTAMDARTHWPDGIYVQTAGETAATRMTSGLGPLLLGMALALLVADSLIHALPAVRSCLLQGLRRTGAMLALMTLLPLASATRADAADNPDITDALDTRLAWVATGDVDIDILTESGLQRLTGALALRTSAELAKPRRINPHTDTLEFYPLIYWPVAPGAVGVPTQTRDRVARYLERGGLLVLDGRHPDNAAALRTVMASLDLPPLRRMPEDHVLTRSFYLLPNLPGRIANADVWIGEQAARGEGVSPVIASSADWAGAWASDRRGHPVLPMVPPGERGRELALRSGINMVMYALTGDYKADQVHLPAILERLTQ</sequence>
<dbReference type="AlphaFoldDB" id="A0A143DDF8"/>
<evidence type="ECO:0000256" key="1">
    <source>
        <dbReference type="SAM" id="Phobius"/>
    </source>
</evidence>
<dbReference type="Gene3D" id="3.40.50.12140">
    <property type="entry name" value="Domain of unknown function DUF4159"/>
    <property type="match status" value="1"/>
</dbReference>
<evidence type="ECO:0000313" key="4">
    <source>
        <dbReference type="EMBL" id="AMW34706.1"/>
    </source>
</evidence>
<proteinExistence type="predicted"/>
<protein>
    <recommendedName>
        <fullName evidence="6">LytTR family transcriptional regulator</fullName>
    </recommendedName>
</protein>
<gene>
    <name evidence="4" type="ORF">AY555_05390</name>
</gene>
<dbReference type="InterPro" id="IPR029062">
    <property type="entry name" value="Class_I_gatase-like"/>
</dbReference>
<dbReference type="GeneID" id="53316586"/>
<evidence type="ECO:0008006" key="6">
    <source>
        <dbReference type="Google" id="ProtNLM"/>
    </source>
</evidence>
<dbReference type="Pfam" id="PF07584">
    <property type="entry name" value="BatA"/>
    <property type="match status" value="1"/>
</dbReference>
<evidence type="ECO:0000259" key="2">
    <source>
        <dbReference type="Pfam" id="PF07584"/>
    </source>
</evidence>
<dbReference type="SUPFAM" id="SSF52317">
    <property type="entry name" value="Class I glutamine amidotransferase-like"/>
    <property type="match status" value="1"/>
</dbReference>
<name>A0A143DDF8_9PROT</name>
<evidence type="ECO:0000313" key="5">
    <source>
        <dbReference type="Proteomes" id="UP000076066"/>
    </source>
</evidence>